<evidence type="ECO:0000256" key="2">
    <source>
        <dbReference type="ARBA" id="ARBA00004746"/>
    </source>
</evidence>
<evidence type="ECO:0000313" key="9">
    <source>
        <dbReference type="EMBL" id="KAG0323047.1"/>
    </source>
</evidence>
<dbReference type="GO" id="GO:0009102">
    <property type="term" value="P:biotin biosynthetic process"/>
    <property type="evidence" value="ECO:0007669"/>
    <property type="project" value="UniProtKB-KW"/>
</dbReference>
<comment type="catalytic activity">
    <reaction evidence="1">
        <text>malonyl-[ACP] + S-adenosyl-L-methionine = malonyl-[ACP] methyl ester + S-adenosyl-L-homocysteine</text>
        <dbReference type="Rhea" id="RHEA:17105"/>
        <dbReference type="Rhea" id="RHEA-COMP:9623"/>
        <dbReference type="Rhea" id="RHEA-COMP:9954"/>
        <dbReference type="ChEBI" id="CHEBI:57856"/>
        <dbReference type="ChEBI" id="CHEBI:59789"/>
        <dbReference type="ChEBI" id="CHEBI:78449"/>
        <dbReference type="ChEBI" id="CHEBI:78845"/>
        <dbReference type="EC" id="2.1.1.197"/>
    </reaction>
</comment>
<keyword evidence="6" id="KW-0949">S-adenosyl-L-methionine</keyword>
<dbReference type="GO" id="GO:0008757">
    <property type="term" value="F:S-adenosylmethionine-dependent methyltransferase activity"/>
    <property type="evidence" value="ECO:0007669"/>
    <property type="project" value="InterPro"/>
</dbReference>
<dbReference type="SUPFAM" id="SSF53335">
    <property type="entry name" value="S-adenosyl-L-methionine-dependent methyltransferases"/>
    <property type="match status" value="1"/>
</dbReference>
<dbReference type="GO" id="GO:0032259">
    <property type="term" value="P:methylation"/>
    <property type="evidence" value="ECO:0007669"/>
    <property type="project" value="UniProtKB-KW"/>
</dbReference>
<name>A0A9P6RLS3_9FUNG</name>
<dbReference type="InterPro" id="IPR029063">
    <property type="entry name" value="SAM-dependent_MTases_sf"/>
</dbReference>
<dbReference type="GO" id="GO:0010340">
    <property type="term" value="F:carboxyl-O-methyltransferase activity"/>
    <property type="evidence" value="ECO:0007669"/>
    <property type="project" value="InterPro"/>
</dbReference>
<dbReference type="InterPro" id="IPR050602">
    <property type="entry name" value="Malonyl-ACP_OMT"/>
</dbReference>
<evidence type="ECO:0000256" key="5">
    <source>
        <dbReference type="ARBA" id="ARBA00022679"/>
    </source>
</evidence>
<dbReference type="OrthoDB" id="66144at2759"/>
<dbReference type="InterPro" id="IPR013216">
    <property type="entry name" value="Methyltransf_11"/>
</dbReference>
<evidence type="ECO:0000256" key="3">
    <source>
        <dbReference type="ARBA" id="ARBA00012327"/>
    </source>
</evidence>
<evidence type="ECO:0000313" key="10">
    <source>
        <dbReference type="Proteomes" id="UP000823405"/>
    </source>
</evidence>
<organism evidence="9 10">
    <name type="scientific">Linnemannia gamsii</name>
    <dbReference type="NCBI Taxonomy" id="64522"/>
    <lineage>
        <taxon>Eukaryota</taxon>
        <taxon>Fungi</taxon>
        <taxon>Fungi incertae sedis</taxon>
        <taxon>Mucoromycota</taxon>
        <taxon>Mortierellomycotina</taxon>
        <taxon>Mortierellomycetes</taxon>
        <taxon>Mortierellales</taxon>
        <taxon>Mortierellaceae</taxon>
        <taxon>Linnemannia</taxon>
    </lineage>
</organism>
<evidence type="ECO:0000256" key="1">
    <source>
        <dbReference type="ARBA" id="ARBA00000852"/>
    </source>
</evidence>
<evidence type="ECO:0000259" key="8">
    <source>
        <dbReference type="Pfam" id="PF08241"/>
    </source>
</evidence>
<dbReference type="CDD" id="cd02440">
    <property type="entry name" value="AdoMet_MTases"/>
    <property type="match status" value="1"/>
</dbReference>
<gene>
    <name evidence="9" type="ORF">BGZ97_001024</name>
</gene>
<dbReference type="InterPro" id="IPR011814">
    <property type="entry name" value="BioC"/>
</dbReference>
<protein>
    <recommendedName>
        <fullName evidence="3">malonyl-[acyl-carrier protein] O-methyltransferase</fullName>
        <ecNumber evidence="3">2.1.1.197</ecNumber>
    </recommendedName>
</protein>
<dbReference type="HAMAP" id="MF_00835">
    <property type="entry name" value="BioC"/>
    <property type="match status" value="1"/>
</dbReference>
<evidence type="ECO:0000256" key="7">
    <source>
        <dbReference type="ARBA" id="ARBA00022756"/>
    </source>
</evidence>
<dbReference type="PANTHER" id="PTHR13090:SF1">
    <property type="entry name" value="ARGININE-HYDROXYLASE NDUFAF5, MITOCHONDRIAL"/>
    <property type="match status" value="1"/>
</dbReference>
<dbReference type="Gene3D" id="3.40.50.150">
    <property type="entry name" value="Vaccinia Virus protein VP39"/>
    <property type="match status" value="1"/>
</dbReference>
<feature type="domain" description="Methyltransferase type 11" evidence="8">
    <location>
        <begin position="58"/>
        <end position="186"/>
    </location>
</feature>
<dbReference type="GO" id="GO:0102130">
    <property type="term" value="F:malonyl-CoA methyltransferase activity"/>
    <property type="evidence" value="ECO:0007669"/>
    <property type="project" value="UniProtKB-EC"/>
</dbReference>
<dbReference type="Proteomes" id="UP000823405">
    <property type="component" value="Unassembled WGS sequence"/>
</dbReference>
<reference evidence="9" key="1">
    <citation type="journal article" date="2020" name="Fungal Divers.">
        <title>Resolving the Mortierellaceae phylogeny through synthesis of multi-gene phylogenetics and phylogenomics.</title>
        <authorList>
            <person name="Vandepol N."/>
            <person name="Liber J."/>
            <person name="Desiro A."/>
            <person name="Na H."/>
            <person name="Kennedy M."/>
            <person name="Barry K."/>
            <person name="Grigoriev I.V."/>
            <person name="Miller A.N."/>
            <person name="O'Donnell K."/>
            <person name="Stajich J.E."/>
            <person name="Bonito G."/>
        </authorList>
    </citation>
    <scope>NUCLEOTIDE SEQUENCE</scope>
    <source>
        <strain evidence="9">NVP60</strain>
    </source>
</reference>
<dbReference type="EMBL" id="JAAAIN010000012">
    <property type="protein sequence ID" value="KAG0323047.1"/>
    <property type="molecule type" value="Genomic_DNA"/>
</dbReference>
<comment type="caution">
    <text evidence="9">The sequence shown here is derived from an EMBL/GenBank/DDBJ whole genome shotgun (WGS) entry which is preliminary data.</text>
</comment>
<dbReference type="Pfam" id="PF08241">
    <property type="entry name" value="Methyltransf_11"/>
    <property type="match status" value="1"/>
</dbReference>
<proteinExistence type="inferred from homology"/>
<comment type="pathway">
    <text evidence="2">Cofactor biosynthesis; biotin biosynthesis.</text>
</comment>
<evidence type="ECO:0000256" key="6">
    <source>
        <dbReference type="ARBA" id="ARBA00022691"/>
    </source>
</evidence>
<evidence type="ECO:0000256" key="4">
    <source>
        <dbReference type="ARBA" id="ARBA00022603"/>
    </source>
</evidence>
<keyword evidence="7" id="KW-0093">Biotin biosynthesis</keyword>
<accession>A0A9P6RLS3</accession>
<dbReference type="AlphaFoldDB" id="A0A9P6RLS3"/>
<sequence>MPLSSVDSSRPAVDIRRLQRIFDRRAQTFDAVSFLPREVAQRMRERLECVNLTPTRILDAGCGLGDDLLALQAYFDSAHIYGLDVSHQMLARALAATGAPRLGWRGRLADTLSRKIQFKSPWVRKLAQIFQPRPRQTVQADFAMLPFAASTFDLCWSNLALHWHPRPEHVLLEWQRVLKTGGLLMFSLLGPDSLCELRAAGQRAGAQMPSSQVLDFTDMHDLGDMLVASGFEIPVMEMEKLTITYSSPAALLSDVRRWGAYPFNLAQRPVGLTGRGWHEALMTALEAQRRADGMLSLTFEIIYGHAWKAAARTTAEGYVIVRLDEITKATKQKS</sequence>
<keyword evidence="10" id="KW-1185">Reference proteome</keyword>
<dbReference type="EC" id="2.1.1.197" evidence="3"/>
<keyword evidence="5" id="KW-0808">Transferase</keyword>
<dbReference type="PANTHER" id="PTHR13090">
    <property type="entry name" value="ARGININE-HYDROXYLASE NDUFAF5, MITOCHONDRIAL"/>
    <property type="match status" value="1"/>
</dbReference>
<keyword evidence="4" id="KW-0489">Methyltransferase</keyword>